<dbReference type="PROSITE" id="PS51371">
    <property type="entry name" value="CBS"/>
    <property type="match status" value="2"/>
</dbReference>
<keyword evidence="1 2" id="KW-0129">CBS domain</keyword>
<dbReference type="InterPro" id="IPR051257">
    <property type="entry name" value="Diverse_CBS-Domain"/>
</dbReference>
<dbReference type="SUPFAM" id="SSF54631">
    <property type="entry name" value="CBS-domain pair"/>
    <property type="match status" value="1"/>
</dbReference>
<organism evidence="4 5">
    <name type="scientific">Bdellovibrio svalbardensis</name>
    <dbReference type="NCBI Taxonomy" id="2972972"/>
    <lineage>
        <taxon>Bacteria</taxon>
        <taxon>Pseudomonadati</taxon>
        <taxon>Bdellovibrionota</taxon>
        <taxon>Bdellovibrionia</taxon>
        <taxon>Bdellovibrionales</taxon>
        <taxon>Pseudobdellovibrionaceae</taxon>
        <taxon>Bdellovibrio</taxon>
    </lineage>
</organism>
<reference evidence="4" key="1">
    <citation type="submission" date="2022-08" db="EMBL/GenBank/DDBJ databases">
        <title>Novel Bdellovibrio Species Isolated from Svalbard: Designation Bdellovibrio svalbardensis.</title>
        <authorList>
            <person name="Mitchell R.J."/>
            <person name="Choi S.Y."/>
        </authorList>
    </citation>
    <scope>NUCLEOTIDE SEQUENCE</scope>
    <source>
        <strain evidence="4">PAP01</strain>
    </source>
</reference>
<accession>A0ABT6DEC9</accession>
<evidence type="ECO:0000256" key="1">
    <source>
        <dbReference type="ARBA" id="ARBA00023122"/>
    </source>
</evidence>
<dbReference type="PANTHER" id="PTHR43080:SF2">
    <property type="entry name" value="CBS DOMAIN-CONTAINING PROTEIN"/>
    <property type="match status" value="1"/>
</dbReference>
<dbReference type="RefSeq" id="WP_277576657.1">
    <property type="nucleotide sequence ID" value="NZ_JANRMI010000001.1"/>
</dbReference>
<comment type="caution">
    <text evidence="4">The sequence shown here is derived from an EMBL/GenBank/DDBJ whole genome shotgun (WGS) entry which is preliminary data.</text>
</comment>
<dbReference type="Gene3D" id="3.10.580.10">
    <property type="entry name" value="CBS-domain"/>
    <property type="match status" value="1"/>
</dbReference>
<evidence type="ECO:0000259" key="3">
    <source>
        <dbReference type="PROSITE" id="PS51371"/>
    </source>
</evidence>
<dbReference type="PANTHER" id="PTHR43080">
    <property type="entry name" value="CBS DOMAIN-CONTAINING PROTEIN CBSX3, MITOCHONDRIAL"/>
    <property type="match status" value="1"/>
</dbReference>
<evidence type="ECO:0000313" key="4">
    <source>
        <dbReference type="EMBL" id="MDG0815181.1"/>
    </source>
</evidence>
<feature type="domain" description="CBS" evidence="3">
    <location>
        <begin position="73"/>
        <end position="130"/>
    </location>
</feature>
<keyword evidence="5" id="KW-1185">Reference proteome</keyword>
<dbReference type="EMBL" id="JANRMI010000001">
    <property type="protein sequence ID" value="MDG0815181.1"/>
    <property type="molecule type" value="Genomic_DNA"/>
</dbReference>
<proteinExistence type="predicted"/>
<name>A0ABT6DEC9_9BACT</name>
<protein>
    <submittedName>
        <fullName evidence="4">CBS domain-containing protein</fullName>
    </submittedName>
</protein>
<sequence>MTSHPAQTKDVMTRKVVSIPIGRSMVDAVEVMQELRVRHLPVVDNVGKIVGVLTGKDFSHIKELSKYNVETFMSVPVEWVSQDMPLREAIKRMIEKKISCLLIGDDKPEVVGIVTAEDLMWFLANRLEQEEKKHSPLTLFDVQSLDEIANQISLTGL</sequence>
<evidence type="ECO:0000256" key="2">
    <source>
        <dbReference type="PROSITE-ProRule" id="PRU00703"/>
    </source>
</evidence>
<dbReference type="SMART" id="SM00116">
    <property type="entry name" value="CBS"/>
    <property type="match status" value="2"/>
</dbReference>
<dbReference type="InterPro" id="IPR046342">
    <property type="entry name" value="CBS_dom_sf"/>
</dbReference>
<dbReference type="Proteomes" id="UP001152321">
    <property type="component" value="Unassembled WGS sequence"/>
</dbReference>
<feature type="domain" description="CBS" evidence="3">
    <location>
        <begin position="12"/>
        <end position="71"/>
    </location>
</feature>
<gene>
    <name evidence="4" type="ORF">NWE73_02330</name>
</gene>
<dbReference type="InterPro" id="IPR000644">
    <property type="entry name" value="CBS_dom"/>
</dbReference>
<evidence type="ECO:0000313" key="5">
    <source>
        <dbReference type="Proteomes" id="UP001152321"/>
    </source>
</evidence>
<dbReference type="Pfam" id="PF00571">
    <property type="entry name" value="CBS"/>
    <property type="match status" value="2"/>
</dbReference>